<dbReference type="AlphaFoldDB" id="A0A8K0ICD3"/>
<reference evidence="2" key="2">
    <citation type="submission" date="2019-07" db="EMBL/GenBank/DDBJ databases">
        <authorList>
            <person name="Yang Y."/>
            <person name="Bocs S."/>
            <person name="Baudouin L."/>
        </authorList>
    </citation>
    <scope>NUCLEOTIDE SEQUENCE</scope>
    <source>
        <tissue evidence="2">Spear leaf of Hainan Tall coconut</tissue>
    </source>
</reference>
<comment type="caution">
    <text evidence="2">The sequence shown here is derived from an EMBL/GenBank/DDBJ whole genome shotgun (WGS) entry which is preliminary data.</text>
</comment>
<evidence type="ECO:0000313" key="3">
    <source>
        <dbReference type="Proteomes" id="UP000797356"/>
    </source>
</evidence>
<proteinExistence type="predicted"/>
<name>A0A8K0ICD3_COCNU</name>
<dbReference type="Proteomes" id="UP000797356">
    <property type="component" value="Chromosome 6"/>
</dbReference>
<protein>
    <submittedName>
        <fullName evidence="2">Uncharacterized protein</fullName>
    </submittedName>
</protein>
<reference evidence="2" key="1">
    <citation type="journal article" date="2017" name="Gigascience">
        <title>The genome draft of coconut (Cocos nucifera).</title>
        <authorList>
            <person name="Xiao Y."/>
            <person name="Xu P."/>
            <person name="Fan H."/>
            <person name="Baudouin L."/>
            <person name="Xia W."/>
            <person name="Bocs S."/>
            <person name="Xu J."/>
            <person name="Li Q."/>
            <person name="Guo A."/>
            <person name="Zhou L."/>
            <person name="Li J."/>
            <person name="Wu Y."/>
            <person name="Ma Z."/>
            <person name="Armero A."/>
            <person name="Issali A.E."/>
            <person name="Liu N."/>
            <person name="Peng M."/>
            <person name="Yang Y."/>
        </authorList>
    </citation>
    <scope>NUCLEOTIDE SEQUENCE</scope>
    <source>
        <tissue evidence="2">Spear leaf of Hainan Tall coconut</tissue>
    </source>
</reference>
<evidence type="ECO:0000256" key="1">
    <source>
        <dbReference type="SAM" id="MobiDB-lite"/>
    </source>
</evidence>
<evidence type="ECO:0000313" key="2">
    <source>
        <dbReference type="EMBL" id="KAG1347385.1"/>
    </source>
</evidence>
<sequence length="58" mass="5878">MKPHPFLGRLGEGGMAEMRDIDGGRKGAGGCVGGKRGERRDSGSARSDGTSRGIGGCD</sequence>
<accession>A0A8K0ICD3</accession>
<keyword evidence="3" id="KW-1185">Reference proteome</keyword>
<feature type="region of interest" description="Disordered" evidence="1">
    <location>
        <begin position="1"/>
        <end position="58"/>
    </location>
</feature>
<dbReference type="EMBL" id="CM017877">
    <property type="protein sequence ID" value="KAG1347385.1"/>
    <property type="molecule type" value="Genomic_DNA"/>
</dbReference>
<gene>
    <name evidence="2" type="ORF">COCNU_06G012140</name>
</gene>
<organism evidence="2 3">
    <name type="scientific">Cocos nucifera</name>
    <name type="common">Coconut palm</name>
    <dbReference type="NCBI Taxonomy" id="13894"/>
    <lineage>
        <taxon>Eukaryota</taxon>
        <taxon>Viridiplantae</taxon>
        <taxon>Streptophyta</taxon>
        <taxon>Embryophyta</taxon>
        <taxon>Tracheophyta</taxon>
        <taxon>Spermatophyta</taxon>
        <taxon>Magnoliopsida</taxon>
        <taxon>Liliopsida</taxon>
        <taxon>Arecaceae</taxon>
        <taxon>Arecoideae</taxon>
        <taxon>Cocoseae</taxon>
        <taxon>Attaleinae</taxon>
        <taxon>Cocos</taxon>
    </lineage>
</organism>